<protein>
    <submittedName>
        <fullName evidence="1">Sulfite efflux pump</fullName>
    </submittedName>
</protein>
<reference evidence="1 2" key="1">
    <citation type="journal article" date="2019" name="bioRxiv">
        <title>Genomics, evolutionary history and diagnostics of the Alternaria alternata species group including apple and Asian pear pathotypes.</title>
        <authorList>
            <person name="Armitage A.D."/>
            <person name="Cockerton H.M."/>
            <person name="Sreenivasaprasad S."/>
            <person name="Woodhall J.W."/>
            <person name="Lane C.R."/>
            <person name="Harrison R.J."/>
            <person name="Clarkson J.P."/>
        </authorList>
    </citation>
    <scope>NUCLEOTIDE SEQUENCE [LARGE SCALE GENOMIC DNA]</scope>
    <source>
        <strain evidence="1 2">FERA 650</strain>
    </source>
</reference>
<comment type="caution">
    <text evidence="1">The sequence shown here is derived from an EMBL/GenBank/DDBJ whole genome shotgun (WGS) entry which is preliminary data.</text>
</comment>
<accession>A0ACB6FZR7</accession>
<keyword evidence="2" id="KW-1185">Reference proteome</keyword>
<name>A0ACB6FZR7_9PLEO</name>
<proteinExistence type="predicted"/>
<organism evidence="1 2">
    <name type="scientific">Alternaria gaisen</name>
    <dbReference type="NCBI Taxonomy" id="167740"/>
    <lineage>
        <taxon>Eukaryota</taxon>
        <taxon>Fungi</taxon>
        <taxon>Dikarya</taxon>
        <taxon>Ascomycota</taxon>
        <taxon>Pezizomycotina</taxon>
        <taxon>Dothideomycetes</taxon>
        <taxon>Pleosporomycetidae</taxon>
        <taxon>Pleosporales</taxon>
        <taxon>Pleosporineae</taxon>
        <taxon>Pleosporaceae</taxon>
        <taxon>Alternaria</taxon>
        <taxon>Alternaria sect. Alternaria</taxon>
    </lineage>
</organism>
<gene>
    <name evidence="1" type="ORF">AG0111_0g1772</name>
</gene>
<dbReference type="Proteomes" id="UP000293547">
    <property type="component" value="Unassembled WGS sequence"/>
</dbReference>
<evidence type="ECO:0000313" key="1">
    <source>
        <dbReference type="EMBL" id="KAB2109927.1"/>
    </source>
</evidence>
<evidence type="ECO:0000313" key="2">
    <source>
        <dbReference type="Proteomes" id="UP000293547"/>
    </source>
</evidence>
<dbReference type="EMBL" id="PDWZ02000001">
    <property type="protein sequence ID" value="KAB2109927.1"/>
    <property type="molecule type" value="Genomic_DNA"/>
</dbReference>
<sequence length="444" mass="48688">MDDYELDRIASDNPALTAPAAQRAPIRRLKSQGQTTSNSQSTGSQATPTPLELTKYDVGWRRIVRNFSPSWFSVTMGTGIVSLLLVAIPFKADWLYWLAVIFFGLNTILFVSAFSVSVFRYAVYPEIWTVMIADSVNSLFLGTIPMGFATLISAWCSICIPYWGSWATTFAWVCWMIDSVVAVSVTISLTILLISASDRQALDHITAAQLLPIAASIVAAGTGARVAEHLPNPQHALGTIIASYVMWGMSTPLAMTVLVMYYTRLALHKLPPREIVVSSFLPLGPLGMGGYSITYLGMVSRRVFPETEFFSDIPVAGDIFFVIGIFLALIMWAFGLTWLCFALASIFKSRPFPFNMGWWGFTFPLGVMALSTMELGNIFPSLFFRVLGTIFAVAVILLWCVVAVGTARGAWSGRLFNASCLKNLPKKDSLGIDEAEKEKGLAPT</sequence>